<keyword evidence="1" id="KW-0238">DNA-binding</keyword>
<dbReference type="InterPro" id="IPR052925">
    <property type="entry name" value="Phage_Integrase-like_Recomb"/>
</dbReference>
<name>A0A7M5UZA6_9CNID</name>
<dbReference type="AlphaFoldDB" id="A0A7M5UZA6"/>
<dbReference type="Gene3D" id="1.10.150.130">
    <property type="match status" value="1"/>
</dbReference>
<dbReference type="EnsemblMetazoa" id="CLYHEMT004945.1">
    <property type="protein sequence ID" value="CLYHEMP004945.1"/>
    <property type="gene ID" value="CLYHEMG004945"/>
</dbReference>
<dbReference type="SUPFAM" id="SSF47823">
    <property type="entry name" value="lambda integrase-like, N-terminal domain"/>
    <property type="match status" value="1"/>
</dbReference>
<dbReference type="PANTHER" id="PTHR34605:SF3">
    <property type="entry name" value="P CELL-TYPE AGGLUTINATION PROTEIN MAP4-LIKE-RELATED"/>
    <property type="match status" value="1"/>
</dbReference>
<accession>A0A7M5UZA6</accession>
<dbReference type="SUPFAM" id="SSF56349">
    <property type="entry name" value="DNA breaking-rejoining enzymes"/>
    <property type="match status" value="1"/>
</dbReference>
<proteinExistence type="predicted"/>
<keyword evidence="4" id="KW-1185">Reference proteome</keyword>
<evidence type="ECO:0000313" key="4">
    <source>
        <dbReference type="Proteomes" id="UP000594262"/>
    </source>
</evidence>
<organism evidence="3 4">
    <name type="scientific">Clytia hemisphaerica</name>
    <dbReference type="NCBI Taxonomy" id="252671"/>
    <lineage>
        <taxon>Eukaryota</taxon>
        <taxon>Metazoa</taxon>
        <taxon>Cnidaria</taxon>
        <taxon>Hydrozoa</taxon>
        <taxon>Hydroidolina</taxon>
        <taxon>Leptothecata</taxon>
        <taxon>Obeliida</taxon>
        <taxon>Clytiidae</taxon>
        <taxon>Clytia</taxon>
    </lineage>
</organism>
<dbReference type="GO" id="GO:0006310">
    <property type="term" value="P:DNA recombination"/>
    <property type="evidence" value="ECO:0007669"/>
    <property type="project" value="UniProtKB-KW"/>
</dbReference>
<dbReference type="GO" id="GO:0015074">
    <property type="term" value="P:DNA integration"/>
    <property type="evidence" value="ECO:0007669"/>
    <property type="project" value="InterPro"/>
</dbReference>
<dbReference type="PANTHER" id="PTHR34605">
    <property type="entry name" value="PHAGE_INTEGRASE DOMAIN-CONTAINING PROTEIN"/>
    <property type="match status" value="1"/>
</dbReference>
<dbReference type="Gene3D" id="1.10.443.10">
    <property type="entry name" value="Intergrase catalytic core"/>
    <property type="match status" value="1"/>
</dbReference>
<dbReference type="InterPro" id="IPR010998">
    <property type="entry name" value="Integrase_recombinase_N"/>
</dbReference>
<protein>
    <submittedName>
        <fullName evidence="3">Uncharacterized protein</fullName>
    </submittedName>
</protein>
<dbReference type="InterPro" id="IPR011010">
    <property type="entry name" value="DNA_brk_join_enz"/>
</dbReference>
<evidence type="ECO:0000256" key="2">
    <source>
        <dbReference type="ARBA" id="ARBA00023172"/>
    </source>
</evidence>
<sequence length="254" mass="28629">MYRFVWLPPQELHLELFVTSLARQGLQYNTIKVYLYGIQFCALQQGVEVRIASMRRLYYVCRGIRRTQVARRRTRNPITPAHLRQMLSFISSSQLSAYDQALWKCLVLTAFFGLLRVSEYTSASSRSFDPLTNLCVSDVSLQGPSVLIRIKASKTDPFRVGTSITLWEGCAPLCPVNAISSFYFFRITRPPGPFFVLESGEYITRSHVTRFLNSSLRDVNISTHSFRIGGASAASSAGIPDSVIQFCRFTAKGV</sequence>
<dbReference type="Proteomes" id="UP000594262">
    <property type="component" value="Unplaced"/>
</dbReference>
<dbReference type="OrthoDB" id="3017464at2759"/>
<dbReference type="InterPro" id="IPR013762">
    <property type="entry name" value="Integrase-like_cat_sf"/>
</dbReference>
<keyword evidence="2" id="KW-0233">DNA recombination</keyword>
<evidence type="ECO:0000256" key="1">
    <source>
        <dbReference type="ARBA" id="ARBA00023125"/>
    </source>
</evidence>
<dbReference type="GO" id="GO:0003677">
    <property type="term" value="F:DNA binding"/>
    <property type="evidence" value="ECO:0007669"/>
    <property type="project" value="UniProtKB-KW"/>
</dbReference>
<evidence type="ECO:0000313" key="3">
    <source>
        <dbReference type="EnsemblMetazoa" id="CLYHEMP004945.1"/>
    </source>
</evidence>
<reference evidence="3" key="1">
    <citation type="submission" date="2021-01" db="UniProtKB">
        <authorList>
            <consortium name="EnsemblMetazoa"/>
        </authorList>
    </citation>
    <scope>IDENTIFICATION</scope>
</reference>